<evidence type="ECO:0000259" key="2">
    <source>
        <dbReference type="Pfam" id="PF08327"/>
    </source>
</evidence>
<reference evidence="3 4" key="1">
    <citation type="submission" date="2018-11" db="EMBL/GenBank/DDBJ databases">
        <title>Sequencing the genomes of 1000 actinobacteria strains.</title>
        <authorList>
            <person name="Klenk H.-P."/>
        </authorList>
    </citation>
    <scope>NUCLEOTIDE SEQUENCE [LARGE SCALE GENOMIC DNA]</scope>
    <source>
        <strain evidence="3 4">DSM 14418</strain>
    </source>
</reference>
<dbReference type="Proteomes" id="UP000280726">
    <property type="component" value="Unassembled WGS sequence"/>
</dbReference>
<dbReference type="SUPFAM" id="SSF55961">
    <property type="entry name" value="Bet v1-like"/>
    <property type="match status" value="1"/>
</dbReference>
<organism evidence="3 4">
    <name type="scientific">Georgenia muralis</name>
    <dbReference type="NCBI Taxonomy" id="154117"/>
    <lineage>
        <taxon>Bacteria</taxon>
        <taxon>Bacillati</taxon>
        <taxon>Actinomycetota</taxon>
        <taxon>Actinomycetes</taxon>
        <taxon>Micrococcales</taxon>
        <taxon>Bogoriellaceae</taxon>
        <taxon>Georgenia</taxon>
    </lineage>
</organism>
<accession>A0A3N4ZB77</accession>
<dbReference type="InterPro" id="IPR013538">
    <property type="entry name" value="ASHA1/2-like_C"/>
</dbReference>
<gene>
    <name evidence="3" type="ORF">EDD32_3737</name>
</gene>
<dbReference type="AlphaFoldDB" id="A0A3N4ZB77"/>
<evidence type="ECO:0000313" key="4">
    <source>
        <dbReference type="Proteomes" id="UP000280726"/>
    </source>
</evidence>
<sequence>MSNEPADADAPLVKSLVVPLRPEQAFELFTAGMSRWWPLDSHSVGEDHAHAVLVDGTVGGAVTEWVDDGRSEVWGRVTAWEPPGRVALDWFPGHPEKEATHLEVTFVPADGGTRVELTHSRWSARPDGELARTEYDPGWDYVLGRYAGRAAAP</sequence>
<evidence type="ECO:0000313" key="3">
    <source>
        <dbReference type="EMBL" id="RPF29176.1"/>
    </source>
</evidence>
<dbReference type="InterPro" id="IPR023393">
    <property type="entry name" value="START-like_dom_sf"/>
</dbReference>
<proteinExistence type="inferred from homology"/>
<dbReference type="EMBL" id="RKRA01000001">
    <property type="protein sequence ID" value="RPF29176.1"/>
    <property type="molecule type" value="Genomic_DNA"/>
</dbReference>
<feature type="domain" description="Activator of Hsp90 ATPase homologue 1/2-like C-terminal" evidence="2">
    <location>
        <begin position="21"/>
        <end position="143"/>
    </location>
</feature>
<evidence type="ECO:0000256" key="1">
    <source>
        <dbReference type="ARBA" id="ARBA00006817"/>
    </source>
</evidence>
<dbReference type="Gene3D" id="3.30.530.20">
    <property type="match status" value="1"/>
</dbReference>
<comment type="caution">
    <text evidence="3">The sequence shown here is derived from an EMBL/GenBank/DDBJ whole genome shotgun (WGS) entry which is preliminary data.</text>
</comment>
<comment type="similarity">
    <text evidence="1">Belongs to the AHA1 family.</text>
</comment>
<dbReference type="RefSeq" id="WP_123919940.1">
    <property type="nucleotide sequence ID" value="NZ_RKRA01000001.1"/>
</dbReference>
<keyword evidence="4" id="KW-1185">Reference proteome</keyword>
<protein>
    <submittedName>
        <fullName evidence="3">Uncharacterized protein YndB with AHSA1/START domain</fullName>
    </submittedName>
</protein>
<name>A0A3N4ZB77_9MICO</name>
<dbReference type="Pfam" id="PF08327">
    <property type="entry name" value="AHSA1"/>
    <property type="match status" value="1"/>
</dbReference>
<dbReference type="OrthoDB" id="268331at2"/>